<dbReference type="PANTHER" id="PTHR42034">
    <property type="entry name" value="CHROMOSOME 7, WHOLE GENOME SHOTGUN SEQUENCE-RELATED"/>
    <property type="match status" value="1"/>
</dbReference>
<dbReference type="OrthoDB" id="2548233at2759"/>
<evidence type="ECO:0000313" key="1">
    <source>
        <dbReference type="EMBL" id="OJD32474.1"/>
    </source>
</evidence>
<dbReference type="RefSeq" id="XP_020128734.1">
    <property type="nucleotide sequence ID" value="XM_020275105.1"/>
</dbReference>
<reference evidence="1 2" key="1">
    <citation type="submission" date="2016-10" db="EMBL/GenBank/DDBJ databases">
        <title>Proteomics and genomics reveal pathogen-plant mechanisms compatible with a hemibiotrophic lifestyle of Diplodia corticola.</title>
        <authorList>
            <person name="Fernandes I."/>
            <person name="De Jonge R."/>
            <person name="Van De Peer Y."/>
            <person name="Devreese B."/>
            <person name="Alves A."/>
            <person name="Esteves A.C."/>
        </authorList>
    </citation>
    <scope>NUCLEOTIDE SEQUENCE [LARGE SCALE GENOMIC DNA]</scope>
    <source>
        <strain evidence="1 2">CBS 112549</strain>
    </source>
</reference>
<dbReference type="Gene3D" id="3.30.559.10">
    <property type="entry name" value="Chloramphenicol acetyltransferase-like domain"/>
    <property type="match status" value="1"/>
</dbReference>
<comment type="caution">
    <text evidence="1">The sequence shown here is derived from an EMBL/GenBank/DDBJ whole genome shotgun (WGS) entry which is preliminary data.</text>
</comment>
<dbReference type="Gene3D" id="3.30.559.30">
    <property type="entry name" value="Nonribosomal peptide synthetase, condensation domain"/>
    <property type="match status" value="1"/>
</dbReference>
<dbReference type="Proteomes" id="UP000183809">
    <property type="component" value="Unassembled WGS sequence"/>
</dbReference>
<sequence length="441" mass="48258">MSSWKMVRHGEWRRPLGVRERMVLRQLDTTRPGHFPGTITAALRLEHAFDDDDFARRCEAAWKALRRAHPSIAATIEGGDAVYRTGAHEWVQGTFRIQYGTGDAAALYATARLGGGDKCCLHVLPGSGEVVLSGPHWILDGVGALLLLNDLCRFIATPPMEPELGDEEVSALSPALEEAAAIPPASPAVWQRAKELVAGWSAKRNEAVCIPSTPSAGQPGPFGRRRALLSAAATAAVRRAAKSKGLSVTHLTHAALIVAAARHDERHSREEGERPTRHWCGGLPINARPWCSPSHAAGAYFVGVPCVVDNIWELMEAAQELKARYREWQDGSHVLQLLEPLEQMTKPPKAAAEMDGPALPLYSGIGEVERFISVHGQSMQIRDFWFAMRNISPRVVDVYCYTACGRLALDASFNPTYHSDESMERLLGGMTELLTEAARNE</sequence>
<dbReference type="GeneID" id="31015366"/>
<protein>
    <submittedName>
        <fullName evidence="1">Cytochrome p450</fullName>
    </submittedName>
</protein>
<gene>
    <name evidence="1" type="ORF">BKCO1_37000217</name>
</gene>
<evidence type="ECO:0000313" key="2">
    <source>
        <dbReference type="Proteomes" id="UP000183809"/>
    </source>
</evidence>
<proteinExistence type="predicted"/>
<accession>A0A1J9QWW1</accession>
<name>A0A1J9QWW1_9PEZI</name>
<dbReference type="EMBL" id="MNUE01000037">
    <property type="protein sequence ID" value="OJD32474.1"/>
    <property type="molecule type" value="Genomic_DNA"/>
</dbReference>
<dbReference type="InterPro" id="IPR023213">
    <property type="entry name" value="CAT-like_dom_sf"/>
</dbReference>
<keyword evidence="2" id="KW-1185">Reference proteome</keyword>
<dbReference type="AlphaFoldDB" id="A0A1J9QWW1"/>
<organism evidence="1 2">
    <name type="scientific">Diplodia corticola</name>
    <dbReference type="NCBI Taxonomy" id="236234"/>
    <lineage>
        <taxon>Eukaryota</taxon>
        <taxon>Fungi</taxon>
        <taxon>Dikarya</taxon>
        <taxon>Ascomycota</taxon>
        <taxon>Pezizomycotina</taxon>
        <taxon>Dothideomycetes</taxon>
        <taxon>Dothideomycetes incertae sedis</taxon>
        <taxon>Botryosphaeriales</taxon>
        <taxon>Botryosphaeriaceae</taxon>
        <taxon>Diplodia</taxon>
    </lineage>
</organism>
<dbReference type="PANTHER" id="PTHR42034:SF1">
    <property type="entry name" value="CONDENSATION DOMAIN-CONTAINING PROTEIN"/>
    <property type="match status" value="1"/>
</dbReference>
<dbReference type="SUPFAM" id="SSF52777">
    <property type="entry name" value="CoA-dependent acyltransferases"/>
    <property type="match status" value="1"/>
</dbReference>